<evidence type="ECO:0000256" key="1">
    <source>
        <dbReference type="ARBA" id="ARBA00006739"/>
    </source>
</evidence>
<comment type="similarity">
    <text evidence="1">Belongs to the glycosyltransferase 2 family.</text>
</comment>
<dbReference type="PANTHER" id="PTHR43685:SF5">
    <property type="entry name" value="GLYCOSYLTRANSFERASE EPSE-RELATED"/>
    <property type="match status" value="1"/>
</dbReference>
<feature type="domain" description="Glycosyltransferase 2-like" evidence="4">
    <location>
        <begin position="6"/>
        <end position="162"/>
    </location>
</feature>
<evidence type="ECO:0000256" key="3">
    <source>
        <dbReference type="ARBA" id="ARBA00022679"/>
    </source>
</evidence>
<keyword evidence="3 5" id="KW-0808">Transferase</keyword>
<evidence type="ECO:0000259" key="4">
    <source>
        <dbReference type="Pfam" id="PF00535"/>
    </source>
</evidence>
<dbReference type="PANTHER" id="PTHR43685">
    <property type="entry name" value="GLYCOSYLTRANSFERASE"/>
    <property type="match status" value="1"/>
</dbReference>
<evidence type="ECO:0000313" key="5">
    <source>
        <dbReference type="EMBL" id="TGB02495.1"/>
    </source>
</evidence>
<dbReference type="EMBL" id="SRJC01000003">
    <property type="protein sequence ID" value="TGB02495.1"/>
    <property type="molecule type" value="Genomic_DNA"/>
</dbReference>
<dbReference type="GO" id="GO:0016757">
    <property type="term" value="F:glycosyltransferase activity"/>
    <property type="evidence" value="ECO:0007669"/>
    <property type="project" value="UniProtKB-KW"/>
</dbReference>
<evidence type="ECO:0000256" key="2">
    <source>
        <dbReference type="ARBA" id="ARBA00022676"/>
    </source>
</evidence>
<accession>A0A4Z0GXN1</accession>
<dbReference type="SUPFAM" id="SSF53448">
    <property type="entry name" value="Nucleotide-diphospho-sugar transferases"/>
    <property type="match status" value="1"/>
</dbReference>
<organism evidence="5 6">
    <name type="scientific">Halobacillus salinus</name>
    <dbReference type="NCBI Taxonomy" id="192814"/>
    <lineage>
        <taxon>Bacteria</taxon>
        <taxon>Bacillati</taxon>
        <taxon>Bacillota</taxon>
        <taxon>Bacilli</taxon>
        <taxon>Bacillales</taxon>
        <taxon>Bacillaceae</taxon>
        <taxon>Halobacillus</taxon>
    </lineage>
</organism>
<dbReference type="Gene3D" id="3.90.550.10">
    <property type="entry name" value="Spore Coat Polysaccharide Biosynthesis Protein SpsA, Chain A"/>
    <property type="match status" value="1"/>
</dbReference>
<dbReference type="AlphaFoldDB" id="A0A4Z0GXN1"/>
<protein>
    <submittedName>
        <fullName evidence="5">Glycosyltransferase</fullName>
    </submittedName>
</protein>
<sequence length="273" mass="31599">MKPNVSVVMTVFNGESHIDTAIPSILNQTYSDFEFIIVNDGSTDSTFELLKEQEKKDRRIIVLDPGRLGFAKALNHGISKAKGKYIMRQDIDDISYPERFAKQVKHFEENPNVGVIGGYSILVDENRGERYNRMPPTSDNDIKRAMAKYIPFAHTIASFRKEAWDQVGGYPEAGNLVDLRFWLNIAKKDWAFHNIPSILGEHYVYGGSFWHKSFKYADRQKDLATVQKRVIKELGLPYWMYVYPIGRSIYRYMPKNIKKFTRRSVGGSRERDL</sequence>
<dbReference type="InterPro" id="IPR001173">
    <property type="entry name" value="Glyco_trans_2-like"/>
</dbReference>
<name>A0A4Z0GXN1_9BACI</name>
<proteinExistence type="inferred from homology"/>
<gene>
    <name evidence="5" type="ORF">E4663_14270</name>
</gene>
<keyword evidence="2" id="KW-0328">Glycosyltransferase</keyword>
<comment type="caution">
    <text evidence="5">The sequence shown here is derived from an EMBL/GenBank/DDBJ whole genome shotgun (WGS) entry which is preliminary data.</text>
</comment>
<reference evidence="5 6" key="1">
    <citation type="journal article" date="2003" name="Int. J. Syst. Evol. Microbiol.">
        <title>Halobacillus salinus sp. nov., isolated from a salt lake on the coast of the East Sea in Korea.</title>
        <authorList>
            <person name="Yoon J.H."/>
            <person name="Kang K.H."/>
            <person name="Park Y.H."/>
        </authorList>
    </citation>
    <scope>NUCLEOTIDE SEQUENCE [LARGE SCALE GENOMIC DNA]</scope>
    <source>
        <strain evidence="5 6">HSL-3</strain>
    </source>
</reference>
<dbReference type="Proteomes" id="UP000297982">
    <property type="component" value="Unassembled WGS sequence"/>
</dbReference>
<keyword evidence="6" id="KW-1185">Reference proteome</keyword>
<dbReference type="InterPro" id="IPR029044">
    <property type="entry name" value="Nucleotide-diphossugar_trans"/>
</dbReference>
<evidence type="ECO:0000313" key="6">
    <source>
        <dbReference type="Proteomes" id="UP000297982"/>
    </source>
</evidence>
<dbReference type="Pfam" id="PF00535">
    <property type="entry name" value="Glycos_transf_2"/>
    <property type="match status" value="1"/>
</dbReference>
<dbReference type="InterPro" id="IPR050834">
    <property type="entry name" value="Glycosyltransf_2"/>
</dbReference>